<accession>A0ABY3VMK5</accession>
<sequence>MDTPIVGSEAVASGALSRGQLRWNYRPIFPDIYLPRSVDRSLEAMTVGAWLWSGQRSTITGRAAAALHGAKWVSETSPVEMLWRNNHCPPGMITRHERFASDAIMSLRGLSVATPLRTGFDLARHLIGATAVAHLDDLARATGITSADVANLLDRYPGARGSRRARLLIDMTDAGAESPKESWLRLILISAGLPPPTTQILVTDGPFVAYLDMGWETPMVAVEYDGDHHRLDRRQYVKDIRRAGSLEHIGWHVIRVIKEDRPREIVARVTRALAQRGYPISQRNRRYDRGAA</sequence>
<dbReference type="Gene3D" id="3.40.960.10">
    <property type="entry name" value="VSR Endonuclease"/>
    <property type="match status" value="1"/>
</dbReference>
<name>A0ABY3VMK5_9MYCO</name>
<proteinExistence type="predicted"/>
<organism evidence="1 2">
    <name type="scientific">Mycobacterium paraterrae</name>
    <dbReference type="NCBI Taxonomy" id="577492"/>
    <lineage>
        <taxon>Bacteria</taxon>
        <taxon>Bacillati</taxon>
        <taxon>Actinomycetota</taxon>
        <taxon>Actinomycetes</taxon>
        <taxon>Mycobacteriales</taxon>
        <taxon>Mycobacteriaceae</taxon>
        <taxon>Mycobacterium</taxon>
    </lineage>
</organism>
<dbReference type="InterPro" id="IPR011335">
    <property type="entry name" value="Restrct_endonuc-II-like"/>
</dbReference>
<evidence type="ECO:0008006" key="3">
    <source>
        <dbReference type="Google" id="ProtNLM"/>
    </source>
</evidence>
<dbReference type="RefSeq" id="WP_240262428.1">
    <property type="nucleotide sequence ID" value="NZ_CP092488.2"/>
</dbReference>
<protein>
    <recommendedName>
        <fullName evidence="3">DUF559 domain-containing protein</fullName>
    </recommendedName>
</protein>
<dbReference type="Proteomes" id="UP001055336">
    <property type="component" value="Chromosome"/>
</dbReference>
<reference evidence="1" key="1">
    <citation type="submission" date="2022-08" db="EMBL/GenBank/DDBJ databases">
        <title>Whole genome sequencing of non-tuberculosis mycobacteria type-strains.</title>
        <authorList>
            <person name="Igarashi Y."/>
            <person name="Osugi A."/>
            <person name="Mitarai S."/>
        </authorList>
    </citation>
    <scope>NUCLEOTIDE SEQUENCE</scope>
    <source>
        <strain evidence="1">DSM 45127</strain>
    </source>
</reference>
<dbReference type="EMBL" id="CP092488">
    <property type="protein sequence ID" value="UMB70666.1"/>
    <property type="molecule type" value="Genomic_DNA"/>
</dbReference>
<gene>
    <name evidence="1" type="ORF">MKK62_04980</name>
</gene>
<dbReference type="SUPFAM" id="SSF52980">
    <property type="entry name" value="Restriction endonuclease-like"/>
    <property type="match status" value="1"/>
</dbReference>
<evidence type="ECO:0000313" key="2">
    <source>
        <dbReference type="Proteomes" id="UP001055336"/>
    </source>
</evidence>
<keyword evidence="2" id="KW-1185">Reference proteome</keyword>
<evidence type="ECO:0000313" key="1">
    <source>
        <dbReference type="EMBL" id="UMB70666.1"/>
    </source>
</evidence>